<sequence>MKSSLALFSGLLALVGAVPAGKLPARSLPPPDIDAIKSVSPKTFKSYPFNYTERGDESDSKLSKRWDCNTRDQTIFTWGDTDNGGKGITITNADSDWRGFYFYHNNCDYVPYKYVWINAGETQFVSVPDGFEGRVVRGTDEWNLGGVPRPLASWFEFSFDQNGWIWGDVSLIRGCDGSVLMWSLDGSGAWKGFTQWILDGAPSGAYDQKPSGNWVLKATENWDGSINTIPRDWELQQVGADYVYVDDYHGNPVITSTNGRFGTYWPGGRL</sequence>
<dbReference type="GeneID" id="19324616"/>
<dbReference type="eggNOG" id="ENOG502SJBN">
    <property type="taxonomic scope" value="Eukaryota"/>
</dbReference>
<evidence type="ECO:0000313" key="2">
    <source>
        <dbReference type="EMBL" id="EOO00301.1"/>
    </source>
</evidence>
<dbReference type="RefSeq" id="XP_007914968.1">
    <property type="nucleotide sequence ID" value="XM_007916777.1"/>
</dbReference>
<evidence type="ECO:0000256" key="1">
    <source>
        <dbReference type="SAM" id="SignalP"/>
    </source>
</evidence>
<keyword evidence="3" id="KW-1185">Reference proteome</keyword>
<keyword evidence="1" id="KW-0732">Signal</keyword>
<dbReference type="InterPro" id="IPR037176">
    <property type="entry name" value="Osmotin/thaumatin-like_sf"/>
</dbReference>
<organism evidence="2 3">
    <name type="scientific">Phaeoacremonium minimum (strain UCR-PA7)</name>
    <name type="common">Esca disease fungus</name>
    <name type="synonym">Togninia minima</name>
    <dbReference type="NCBI Taxonomy" id="1286976"/>
    <lineage>
        <taxon>Eukaryota</taxon>
        <taxon>Fungi</taxon>
        <taxon>Dikarya</taxon>
        <taxon>Ascomycota</taxon>
        <taxon>Pezizomycotina</taxon>
        <taxon>Sordariomycetes</taxon>
        <taxon>Sordariomycetidae</taxon>
        <taxon>Togniniales</taxon>
        <taxon>Togniniaceae</taxon>
        <taxon>Phaeoacremonium</taxon>
    </lineage>
</organism>
<feature type="signal peptide" evidence="1">
    <location>
        <begin position="1"/>
        <end position="20"/>
    </location>
</feature>
<name>R8BLP7_PHAM7</name>
<evidence type="ECO:0000313" key="3">
    <source>
        <dbReference type="Proteomes" id="UP000014074"/>
    </source>
</evidence>
<gene>
    <name evidence="2" type="ORF">UCRPA7_4191</name>
</gene>
<reference evidence="3" key="1">
    <citation type="journal article" date="2013" name="Genome Announc.">
        <title>Draft genome sequence of the ascomycete Phaeoacremonium aleophilum strain UCR-PA7, a causal agent of the esca disease complex in grapevines.</title>
        <authorList>
            <person name="Blanco-Ulate B."/>
            <person name="Rolshausen P."/>
            <person name="Cantu D."/>
        </authorList>
    </citation>
    <scope>NUCLEOTIDE SEQUENCE [LARGE SCALE GENOMIC DNA]</scope>
    <source>
        <strain evidence="3">UCR-PA7</strain>
    </source>
</reference>
<dbReference type="EMBL" id="KB933100">
    <property type="protein sequence ID" value="EOO00301.1"/>
    <property type="molecule type" value="Genomic_DNA"/>
</dbReference>
<dbReference type="AlphaFoldDB" id="R8BLP7"/>
<dbReference type="OrthoDB" id="9971407at2759"/>
<dbReference type="SUPFAM" id="SSF49870">
    <property type="entry name" value="Osmotin, thaumatin-like protein"/>
    <property type="match status" value="1"/>
</dbReference>
<accession>R8BLP7</accession>
<dbReference type="KEGG" id="tmn:UCRPA7_4191"/>
<dbReference type="HOGENOM" id="CLU_074152_0_0_1"/>
<protein>
    <submittedName>
        <fullName evidence="2">Uncharacterized protein</fullName>
    </submittedName>
</protein>
<dbReference type="Proteomes" id="UP000014074">
    <property type="component" value="Unassembled WGS sequence"/>
</dbReference>
<proteinExistence type="predicted"/>
<feature type="chain" id="PRO_5004462876" evidence="1">
    <location>
        <begin position="21"/>
        <end position="270"/>
    </location>
</feature>